<proteinExistence type="predicted"/>
<dbReference type="Proteomes" id="UP000305948">
    <property type="component" value="Unassembled WGS sequence"/>
</dbReference>
<sequence>MRYLEPPMRPKLKQQFRTESLRRRAATSKGEAVEVVSDGQRETNNKSARRDLGLCFALARSCSAYKTSLDLAIKHRLPTMPSTEDYSIIELRGAALEWLGPGCRITIHGVEYEYADSDADDDSIDDAVGPGRMFGKLVKRVAAPLEMFFSICSDLLGNGPDAIFTRLMRREYPDERDYRRSKCLSWWIGRHRPHPSLRRPGNQDHGRLVQFAIDRRYKFSVRLTAAYYLLLLLRCAYLDSLSTILPLFHDALLRLCQEGSRRSIHSRLILRPLQEVVTFKRDLIHFGSCKEEEIPAIIMCAPALRAYRHADSLECVQSYRGSSENMTSMLVQHHWTFRLYLKCLNIHTRSEFEAMNQVAQTISFGLHPRLPDPNPPESGLKSVAEIWYDWLEGCVNDKKREMEMRYLIEHMVRTREQPHS</sequence>
<name>A0A5C3MLV0_9AGAM</name>
<dbReference type="EMBL" id="ML213548">
    <property type="protein sequence ID" value="TFK45276.1"/>
    <property type="molecule type" value="Genomic_DNA"/>
</dbReference>
<protein>
    <submittedName>
        <fullName evidence="1">Uncharacterized protein</fullName>
    </submittedName>
</protein>
<accession>A0A5C3MLV0</accession>
<reference evidence="1 2" key="1">
    <citation type="journal article" date="2019" name="Nat. Ecol. Evol.">
        <title>Megaphylogeny resolves global patterns of mushroom evolution.</title>
        <authorList>
            <person name="Varga T."/>
            <person name="Krizsan K."/>
            <person name="Foldi C."/>
            <person name="Dima B."/>
            <person name="Sanchez-Garcia M."/>
            <person name="Sanchez-Ramirez S."/>
            <person name="Szollosi G.J."/>
            <person name="Szarkandi J.G."/>
            <person name="Papp V."/>
            <person name="Albert L."/>
            <person name="Andreopoulos W."/>
            <person name="Angelini C."/>
            <person name="Antonin V."/>
            <person name="Barry K.W."/>
            <person name="Bougher N.L."/>
            <person name="Buchanan P."/>
            <person name="Buyck B."/>
            <person name="Bense V."/>
            <person name="Catcheside P."/>
            <person name="Chovatia M."/>
            <person name="Cooper J."/>
            <person name="Damon W."/>
            <person name="Desjardin D."/>
            <person name="Finy P."/>
            <person name="Geml J."/>
            <person name="Haridas S."/>
            <person name="Hughes K."/>
            <person name="Justo A."/>
            <person name="Karasinski D."/>
            <person name="Kautmanova I."/>
            <person name="Kiss B."/>
            <person name="Kocsube S."/>
            <person name="Kotiranta H."/>
            <person name="LaButti K.M."/>
            <person name="Lechner B.E."/>
            <person name="Liimatainen K."/>
            <person name="Lipzen A."/>
            <person name="Lukacs Z."/>
            <person name="Mihaltcheva S."/>
            <person name="Morgado L.N."/>
            <person name="Niskanen T."/>
            <person name="Noordeloos M.E."/>
            <person name="Ohm R.A."/>
            <person name="Ortiz-Santana B."/>
            <person name="Ovrebo C."/>
            <person name="Racz N."/>
            <person name="Riley R."/>
            <person name="Savchenko A."/>
            <person name="Shiryaev A."/>
            <person name="Soop K."/>
            <person name="Spirin V."/>
            <person name="Szebenyi C."/>
            <person name="Tomsovsky M."/>
            <person name="Tulloss R.E."/>
            <person name="Uehling J."/>
            <person name="Grigoriev I.V."/>
            <person name="Vagvolgyi C."/>
            <person name="Papp T."/>
            <person name="Martin F.M."/>
            <person name="Miettinen O."/>
            <person name="Hibbett D.S."/>
            <person name="Nagy L.G."/>
        </authorList>
    </citation>
    <scope>NUCLEOTIDE SEQUENCE [LARGE SCALE GENOMIC DNA]</scope>
    <source>
        <strain evidence="1 2">OMC1185</strain>
    </source>
</reference>
<evidence type="ECO:0000313" key="2">
    <source>
        <dbReference type="Proteomes" id="UP000305948"/>
    </source>
</evidence>
<dbReference type="AlphaFoldDB" id="A0A5C3MLV0"/>
<organism evidence="1 2">
    <name type="scientific">Heliocybe sulcata</name>
    <dbReference type="NCBI Taxonomy" id="5364"/>
    <lineage>
        <taxon>Eukaryota</taxon>
        <taxon>Fungi</taxon>
        <taxon>Dikarya</taxon>
        <taxon>Basidiomycota</taxon>
        <taxon>Agaricomycotina</taxon>
        <taxon>Agaricomycetes</taxon>
        <taxon>Gloeophyllales</taxon>
        <taxon>Gloeophyllaceae</taxon>
        <taxon>Heliocybe</taxon>
    </lineage>
</organism>
<dbReference type="OrthoDB" id="3309756at2759"/>
<gene>
    <name evidence="1" type="ORF">OE88DRAFT_1229524</name>
</gene>
<evidence type="ECO:0000313" key="1">
    <source>
        <dbReference type="EMBL" id="TFK45276.1"/>
    </source>
</evidence>
<keyword evidence="2" id="KW-1185">Reference proteome</keyword>